<evidence type="ECO:0000313" key="2">
    <source>
        <dbReference type="Proteomes" id="UP000034264"/>
    </source>
</evidence>
<reference evidence="1 2" key="1">
    <citation type="journal article" date="2015" name="Nature">
        <title>rRNA introns, odd ribosomes, and small enigmatic genomes across a large radiation of phyla.</title>
        <authorList>
            <person name="Brown C.T."/>
            <person name="Hug L.A."/>
            <person name="Thomas B.C."/>
            <person name="Sharon I."/>
            <person name="Castelle C.J."/>
            <person name="Singh A."/>
            <person name="Wilkins M.J."/>
            <person name="Williams K.H."/>
            <person name="Banfield J.F."/>
        </authorList>
    </citation>
    <scope>NUCLEOTIDE SEQUENCE [LARGE SCALE GENOMIC DNA]</scope>
</reference>
<dbReference type="EMBL" id="LCKS01000004">
    <property type="protein sequence ID" value="KKU03027.1"/>
    <property type="molecule type" value="Genomic_DNA"/>
</dbReference>
<sequence length="185" mass="21532">MKLLSLFVITFGFLLAASRGSWPSLSSLSIDLDWDGREEKLLIYSSSYLSLDPRTYLFINYNPIPRLSLKGHYLESNIHEIKPGEFILEVQTVSGKSVNSLVYFYRQGSLRRIPVSTENSPYYEGVVSRNEPEFRDTDGDGIQEMLVYYRHFPPDFKRTVEIYKLNGETFKKIKEYEESTPEVYL</sequence>
<organism evidence="1 2">
    <name type="scientific">Candidatus Amesbacteria bacterium GW2011_GWC2_45_19</name>
    <dbReference type="NCBI Taxonomy" id="1618366"/>
    <lineage>
        <taxon>Bacteria</taxon>
        <taxon>Candidatus Amesiibacteriota</taxon>
    </lineage>
</organism>
<name>A0A0G1M4J4_9BACT</name>
<accession>A0A0G1M4J4</accession>
<dbReference type="SUPFAM" id="SSF69318">
    <property type="entry name" value="Integrin alpha N-terminal domain"/>
    <property type="match status" value="1"/>
</dbReference>
<comment type="caution">
    <text evidence="1">The sequence shown here is derived from an EMBL/GenBank/DDBJ whole genome shotgun (WGS) entry which is preliminary data.</text>
</comment>
<evidence type="ECO:0000313" key="1">
    <source>
        <dbReference type="EMBL" id="KKU03027.1"/>
    </source>
</evidence>
<dbReference type="Proteomes" id="UP000034264">
    <property type="component" value="Unassembled WGS sequence"/>
</dbReference>
<protein>
    <submittedName>
        <fullName evidence="1">Uncharacterized protein</fullName>
    </submittedName>
</protein>
<gene>
    <name evidence="1" type="ORF">UX05_C0004G0036</name>
</gene>
<dbReference type="InterPro" id="IPR028994">
    <property type="entry name" value="Integrin_alpha_N"/>
</dbReference>
<proteinExistence type="predicted"/>
<dbReference type="AlphaFoldDB" id="A0A0G1M4J4"/>